<organism evidence="1 2">
    <name type="scientific">Pseudoflavonifractor capillosus ATCC 29799</name>
    <dbReference type="NCBI Taxonomy" id="411467"/>
    <lineage>
        <taxon>Bacteria</taxon>
        <taxon>Bacillati</taxon>
        <taxon>Bacillota</taxon>
        <taxon>Clostridia</taxon>
        <taxon>Eubacteriales</taxon>
        <taxon>Oscillospiraceae</taxon>
        <taxon>Pseudoflavonifractor</taxon>
    </lineage>
</organism>
<dbReference type="Pfam" id="PF06107">
    <property type="entry name" value="DUF951"/>
    <property type="match status" value="1"/>
</dbReference>
<gene>
    <name evidence="1" type="ORF">BACCAP_02345</name>
</gene>
<dbReference type="PANTHER" id="PTHR38455:SF1">
    <property type="entry name" value="DUF951 DOMAIN-CONTAINING PROTEIN"/>
    <property type="match status" value="1"/>
</dbReference>
<dbReference type="InterPro" id="IPR009296">
    <property type="entry name" value="DUF951"/>
</dbReference>
<dbReference type="PANTHER" id="PTHR38455">
    <property type="entry name" value="HYPOTHETICAL CYTOSOLIC PROTEIN"/>
    <property type="match status" value="1"/>
</dbReference>
<name>A6NVV2_9FIRM</name>
<reference evidence="1 2" key="1">
    <citation type="submission" date="2007-04" db="EMBL/GenBank/DDBJ databases">
        <authorList>
            <person name="Fulton L."/>
            <person name="Clifton S."/>
            <person name="Fulton B."/>
            <person name="Xu J."/>
            <person name="Minx P."/>
            <person name="Pepin K.H."/>
            <person name="Johnson M."/>
            <person name="Thiruvilangam P."/>
            <person name="Bhonagiri V."/>
            <person name="Nash W.E."/>
            <person name="Mardis E.R."/>
            <person name="Wilson R.K."/>
        </authorList>
    </citation>
    <scope>NUCLEOTIDE SEQUENCE [LARGE SCALE GENOMIC DNA]</scope>
    <source>
        <strain evidence="1 2">ATCC 29799</strain>
    </source>
</reference>
<dbReference type="STRING" id="411467.BACCAP_02345"/>
<sequence length="64" mass="7437">MDVRVGDVLELKKEHPCGSKRWQVLRVGMDFKLRCQGCGHELMLPRSKAEKNIRKILRTGEEET</sequence>
<accession>A6NVV2</accession>
<protein>
    <recommendedName>
        <fullName evidence="3">DUF951 domain-containing protein</fullName>
    </recommendedName>
</protein>
<proteinExistence type="predicted"/>
<dbReference type="AlphaFoldDB" id="A6NVV2"/>
<reference evidence="1 2" key="2">
    <citation type="submission" date="2007-06" db="EMBL/GenBank/DDBJ databases">
        <title>Draft genome sequence of Pseudoflavonifractor capillosus ATCC 29799.</title>
        <authorList>
            <person name="Sudarsanam P."/>
            <person name="Ley R."/>
            <person name="Guruge J."/>
            <person name="Turnbaugh P.J."/>
            <person name="Mahowald M."/>
            <person name="Liep D."/>
            <person name="Gordon J."/>
        </authorList>
    </citation>
    <scope>NUCLEOTIDE SEQUENCE [LARGE SCALE GENOMIC DNA]</scope>
    <source>
        <strain evidence="1 2">ATCC 29799</strain>
    </source>
</reference>
<dbReference type="PIRSF" id="PIRSF037263">
    <property type="entry name" value="DUF951_bac"/>
    <property type="match status" value="1"/>
</dbReference>
<keyword evidence="2" id="KW-1185">Reference proteome</keyword>
<dbReference type="eggNOG" id="COG4481">
    <property type="taxonomic scope" value="Bacteria"/>
</dbReference>
<evidence type="ECO:0000313" key="1">
    <source>
        <dbReference type="EMBL" id="EDM99845.1"/>
    </source>
</evidence>
<dbReference type="RefSeq" id="WP_006572876.1">
    <property type="nucleotide sequence ID" value="NZ_AAXG02000014.1"/>
</dbReference>
<dbReference type="OrthoDB" id="9802710at2"/>
<comment type="caution">
    <text evidence="1">The sequence shown here is derived from an EMBL/GenBank/DDBJ whole genome shotgun (WGS) entry which is preliminary data.</text>
</comment>
<evidence type="ECO:0000313" key="2">
    <source>
        <dbReference type="Proteomes" id="UP000003639"/>
    </source>
</evidence>
<evidence type="ECO:0008006" key="3">
    <source>
        <dbReference type="Google" id="ProtNLM"/>
    </source>
</evidence>
<dbReference type="EMBL" id="AAXG02000014">
    <property type="protein sequence ID" value="EDM99845.1"/>
    <property type="molecule type" value="Genomic_DNA"/>
</dbReference>
<dbReference type="Proteomes" id="UP000003639">
    <property type="component" value="Unassembled WGS sequence"/>
</dbReference>